<name>A0A2I0TSB8_LIMLA</name>
<comment type="similarity">
    <text evidence="1">Belongs to the peptidase S10 family.</text>
</comment>
<keyword evidence="2" id="KW-0645">Protease</keyword>
<dbReference type="GO" id="GO:0006508">
    <property type="term" value="P:proteolysis"/>
    <property type="evidence" value="ECO:0007669"/>
    <property type="project" value="InterPro"/>
</dbReference>
<dbReference type="EMBL" id="KZ507513">
    <property type="protein sequence ID" value="PKU36689.1"/>
    <property type="molecule type" value="Genomic_DNA"/>
</dbReference>
<gene>
    <name evidence="2" type="ORF">llap_13007</name>
</gene>
<keyword evidence="3" id="KW-1185">Reference proteome</keyword>
<accession>A0A2I0TSB8</accession>
<dbReference type="InterPro" id="IPR029058">
    <property type="entry name" value="AB_hydrolase_fold"/>
</dbReference>
<dbReference type="InterPro" id="IPR001563">
    <property type="entry name" value="Peptidase_S10"/>
</dbReference>
<evidence type="ECO:0000256" key="1">
    <source>
        <dbReference type="ARBA" id="ARBA00009431"/>
    </source>
</evidence>
<dbReference type="Proteomes" id="UP000233556">
    <property type="component" value="Unassembled WGS sequence"/>
</dbReference>
<evidence type="ECO:0000313" key="3">
    <source>
        <dbReference type="Proteomes" id="UP000233556"/>
    </source>
</evidence>
<reference evidence="3" key="1">
    <citation type="submission" date="2017-11" db="EMBL/GenBank/DDBJ databases">
        <authorList>
            <person name="Lima N.C."/>
            <person name="Parody-Merino A.M."/>
            <person name="Battley P.F."/>
            <person name="Fidler A.E."/>
            <person name="Prosdocimi F."/>
        </authorList>
    </citation>
    <scope>NUCLEOTIDE SEQUENCE [LARGE SCALE GENOMIC DNA]</scope>
</reference>
<sequence length="236" mass="27376">MRNKSFSNTDNVNFYNIMTKEVPEMTSNEQENLHLRLYQRHVKNMHKESLNELMNGPIREKLKIIPDCVKWGGQSRDVFENMAEDFMKPVVDIVDQLLAANVNVTVYNGQLDLIVDTMGQEAWIRKLKWPNLDQFNQQRWKALYVSPESTETAAFHKAYENFAFFWILKAGHMDSKRQQEKNICVLRQDGNLGALLHCHVMSVILTVSLQTSWLQPAFETVRLLLITISPTANVVH</sequence>
<reference evidence="3" key="2">
    <citation type="submission" date="2017-12" db="EMBL/GenBank/DDBJ databases">
        <title>Genome sequence of the Bar-tailed Godwit (Limosa lapponica baueri).</title>
        <authorList>
            <person name="Lima N.C.B."/>
            <person name="Parody-Merino A.M."/>
            <person name="Battley P.F."/>
            <person name="Fidler A.E."/>
            <person name="Prosdocimi F."/>
        </authorList>
    </citation>
    <scope>NUCLEOTIDE SEQUENCE [LARGE SCALE GENOMIC DNA]</scope>
</reference>
<evidence type="ECO:0000313" key="2">
    <source>
        <dbReference type="EMBL" id="PKU36689.1"/>
    </source>
</evidence>
<dbReference type="OrthoDB" id="443318at2759"/>
<dbReference type="SUPFAM" id="SSF53474">
    <property type="entry name" value="alpha/beta-Hydrolases"/>
    <property type="match status" value="1"/>
</dbReference>
<protein>
    <submittedName>
        <fullName evidence="2">Retinoid-inducible serine carboxypeptidase</fullName>
    </submittedName>
</protein>
<organism evidence="2 3">
    <name type="scientific">Limosa lapponica baueri</name>
    <dbReference type="NCBI Taxonomy" id="1758121"/>
    <lineage>
        <taxon>Eukaryota</taxon>
        <taxon>Metazoa</taxon>
        <taxon>Chordata</taxon>
        <taxon>Craniata</taxon>
        <taxon>Vertebrata</taxon>
        <taxon>Euteleostomi</taxon>
        <taxon>Archelosauria</taxon>
        <taxon>Archosauria</taxon>
        <taxon>Dinosauria</taxon>
        <taxon>Saurischia</taxon>
        <taxon>Theropoda</taxon>
        <taxon>Coelurosauria</taxon>
        <taxon>Aves</taxon>
        <taxon>Neognathae</taxon>
        <taxon>Neoaves</taxon>
        <taxon>Charadriiformes</taxon>
        <taxon>Scolopacidae</taxon>
        <taxon>Limosa</taxon>
    </lineage>
</organism>
<keyword evidence="2" id="KW-0121">Carboxypeptidase</keyword>
<keyword evidence="2" id="KW-0378">Hydrolase</keyword>
<dbReference type="Gene3D" id="3.40.50.1820">
    <property type="entry name" value="alpha/beta hydrolase"/>
    <property type="match status" value="1"/>
</dbReference>
<proteinExistence type="inferred from homology"/>
<dbReference type="GO" id="GO:0004185">
    <property type="term" value="F:serine-type carboxypeptidase activity"/>
    <property type="evidence" value="ECO:0007669"/>
    <property type="project" value="InterPro"/>
</dbReference>
<dbReference type="Pfam" id="PF00450">
    <property type="entry name" value="Peptidase_S10"/>
    <property type="match status" value="1"/>
</dbReference>
<dbReference type="AlphaFoldDB" id="A0A2I0TSB8"/>